<comment type="similarity">
    <text evidence="1">Belongs to the N-acetylmuramoyl-L-alanine amidase 2 family.</text>
</comment>
<dbReference type="SMART" id="SM00701">
    <property type="entry name" value="PGRP"/>
    <property type="match status" value="1"/>
</dbReference>
<dbReference type="GO" id="GO:0008745">
    <property type="term" value="F:N-acetylmuramoyl-L-alanine amidase activity"/>
    <property type="evidence" value="ECO:0007669"/>
    <property type="project" value="InterPro"/>
</dbReference>
<dbReference type="SUPFAM" id="SSF55846">
    <property type="entry name" value="N-acetylmuramoyl-L-alanine amidase-like"/>
    <property type="match status" value="1"/>
</dbReference>
<dbReference type="STRING" id="1449351.RISW2_20555"/>
<dbReference type="InterPro" id="IPR002502">
    <property type="entry name" value="Amidase_domain"/>
</dbReference>
<name>X7F3P4_9RHOB</name>
<dbReference type="PANTHER" id="PTHR11022:SF41">
    <property type="entry name" value="PEPTIDOGLYCAN-RECOGNITION PROTEIN LC-RELATED"/>
    <property type="match status" value="1"/>
</dbReference>
<keyword evidence="5" id="KW-1185">Reference proteome</keyword>
<evidence type="ECO:0000259" key="3">
    <source>
        <dbReference type="SMART" id="SM00701"/>
    </source>
</evidence>
<organism evidence="4 5">
    <name type="scientific">Roseivivax isoporae LMG 25204</name>
    <dbReference type="NCBI Taxonomy" id="1449351"/>
    <lineage>
        <taxon>Bacteria</taxon>
        <taxon>Pseudomonadati</taxon>
        <taxon>Pseudomonadota</taxon>
        <taxon>Alphaproteobacteria</taxon>
        <taxon>Rhodobacterales</taxon>
        <taxon>Roseobacteraceae</taxon>
        <taxon>Roseivivax</taxon>
    </lineage>
</organism>
<evidence type="ECO:0000313" key="4">
    <source>
        <dbReference type="EMBL" id="ETX26726.1"/>
    </source>
</evidence>
<reference evidence="4 5" key="1">
    <citation type="submission" date="2014-01" db="EMBL/GenBank/DDBJ databases">
        <title>Roseivivax isoporae LMG 25204 Genome Sequencing.</title>
        <authorList>
            <person name="Lai Q."/>
            <person name="Li G."/>
            <person name="Shao Z."/>
        </authorList>
    </citation>
    <scope>NUCLEOTIDE SEQUENCE [LARGE SCALE GENOMIC DNA]</scope>
    <source>
        <strain evidence="4 5">LMG 25204</strain>
    </source>
</reference>
<dbReference type="InterPro" id="IPR036505">
    <property type="entry name" value="Amidase/PGRP_sf"/>
</dbReference>
<dbReference type="Gene3D" id="3.40.80.10">
    <property type="entry name" value="Peptidoglycan recognition protein-like"/>
    <property type="match status" value="1"/>
</dbReference>
<dbReference type="CDD" id="cd06583">
    <property type="entry name" value="PGRP"/>
    <property type="match status" value="1"/>
</dbReference>
<evidence type="ECO:0000259" key="2">
    <source>
        <dbReference type="SMART" id="SM00644"/>
    </source>
</evidence>
<dbReference type="InterPro" id="IPR006619">
    <property type="entry name" value="PGRP_domain_met/bac"/>
</dbReference>
<feature type="domain" description="N-acetylmuramoyl-L-alanine amidase" evidence="2">
    <location>
        <begin position="1"/>
        <end position="134"/>
    </location>
</feature>
<dbReference type="PANTHER" id="PTHR11022">
    <property type="entry name" value="PEPTIDOGLYCAN RECOGNITION PROTEIN"/>
    <property type="match status" value="1"/>
</dbReference>
<protein>
    <recommendedName>
        <fullName evidence="6">Lysozyme</fullName>
    </recommendedName>
</protein>
<feature type="domain" description="Peptidoglycan recognition protein family" evidence="3">
    <location>
        <begin position="1"/>
        <end position="128"/>
    </location>
</feature>
<dbReference type="EMBL" id="JAME01000061">
    <property type="protein sequence ID" value="ETX26726.1"/>
    <property type="molecule type" value="Genomic_DNA"/>
</dbReference>
<dbReference type="GO" id="GO:0008270">
    <property type="term" value="F:zinc ion binding"/>
    <property type="evidence" value="ECO:0007669"/>
    <property type="project" value="InterPro"/>
</dbReference>
<dbReference type="SMART" id="SM00644">
    <property type="entry name" value="Ami_2"/>
    <property type="match status" value="1"/>
</dbReference>
<dbReference type="PATRIC" id="fig|1449351.3.peg.4387"/>
<dbReference type="RefSeq" id="WP_051492279.1">
    <property type="nucleotide sequence ID" value="NZ_JAME01000061.1"/>
</dbReference>
<evidence type="ECO:0000256" key="1">
    <source>
        <dbReference type="ARBA" id="ARBA00007553"/>
    </source>
</evidence>
<dbReference type="eggNOG" id="COG3023">
    <property type="taxonomic scope" value="Bacteria"/>
</dbReference>
<dbReference type="AlphaFoldDB" id="X7F3P4"/>
<evidence type="ECO:0000313" key="5">
    <source>
        <dbReference type="Proteomes" id="UP000023430"/>
    </source>
</evidence>
<comment type="caution">
    <text evidence="4">The sequence shown here is derived from an EMBL/GenBank/DDBJ whole genome shotgun (WGS) entry which is preliminary data.</text>
</comment>
<dbReference type="Pfam" id="PF01510">
    <property type="entry name" value="Amidase_2"/>
    <property type="match status" value="1"/>
</dbReference>
<dbReference type="Proteomes" id="UP000023430">
    <property type="component" value="Unassembled WGS sequence"/>
</dbReference>
<dbReference type="InterPro" id="IPR015510">
    <property type="entry name" value="PGRP"/>
</dbReference>
<sequence length="181" mass="19740">MRKINEIVVHCTATQPDFMPGASTAGRVGEVKRWHVQINKWSDTGYHYLVDRDGTVAEGRPLERIGAHVARHNTGTIGIALFGGHGSAETDAFADHFTPEQDAALRTLIADLEARFGDLKISGHNEYAAKACPGFQVARWLGHGPAAKPAPEDQDEATAATIYRWRLAEIRDLAMRALAGE</sequence>
<evidence type="ECO:0008006" key="6">
    <source>
        <dbReference type="Google" id="ProtNLM"/>
    </source>
</evidence>
<proteinExistence type="inferred from homology"/>
<dbReference type="GO" id="GO:0009253">
    <property type="term" value="P:peptidoglycan catabolic process"/>
    <property type="evidence" value="ECO:0007669"/>
    <property type="project" value="InterPro"/>
</dbReference>
<gene>
    <name evidence="4" type="ORF">RISW2_20555</name>
</gene>
<accession>X7F3P4</accession>